<evidence type="ECO:0000313" key="1">
    <source>
        <dbReference type="EMBL" id="ADU31131.1"/>
    </source>
</evidence>
<keyword evidence="2" id="KW-1185">Reference proteome</keyword>
<dbReference type="HOGENOM" id="CLU_2448415_0_0_9"/>
<sequence>MLSLKTLKNTMWANTHFLEMTTIIKSEYHQIFLKQKGDDEMIKMKIFKGRKNQNSRSNKSMTAEHLMKGKKEGKIFLTKEGEKLLNKWS</sequence>
<evidence type="ECO:0000313" key="2">
    <source>
        <dbReference type="Proteomes" id="UP000001401"/>
    </source>
</evidence>
<accession>E6TX42</accession>
<dbReference type="AlphaFoldDB" id="E6TX42"/>
<organism evidence="1 2">
    <name type="scientific">Evansella cellulosilytica (strain ATCC 21833 / DSM 2522 / FERM P-1141 / JCM 9156 / N-4)</name>
    <name type="common">Bacillus cellulosilyticus</name>
    <dbReference type="NCBI Taxonomy" id="649639"/>
    <lineage>
        <taxon>Bacteria</taxon>
        <taxon>Bacillati</taxon>
        <taxon>Bacillota</taxon>
        <taxon>Bacilli</taxon>
        <taxon>Bacillales</taxon>
        <taxon>Bacillaceae</taxon>
        <taxon>Evansella</taxon>
    </lineage>
</organism>
<dbReference type="Proteomes" id="UP000001401">
    <property type="component" value="Chromosome"/>
</dbReference>
<gene>
    <name evidence="1" type="ordered locus">Bcell_2880</name>
</gene>
<protein>
    <submittedName>
        <fullName evidence="1">Uncharacterized protein</fullName>
    </submittedName>
</protein>
<name>E6TX42_EVAC2</name>
<dbReference type="KEGG" id="bco:Bcell_2880"/>
<reference evidence="1" key="1">
    <citation type="submission" date="2010-12" db="EMBL/GenBank/DDBJ databases">
        <title>Complete sequence of Bacillus cellulosilyticus DSM 2522.</title>
        <authorList>
            <consortium name="US DOE Joint Genome Institute"/>
            <person name="Lucas S."/>
            <person name="Copeland A."/>
            <person name="Lapidus A."/>
            <person name="Cheng J.-F."/>
            <person name="Bruce D."/>
            <person name="Goodwin L."/>
            <person name="Pitluck S."/>
            <person name="Chertkov O."/>
            <person name="Detter J.C."/>
            <person name="Han C."/>
            <person name="Tapia R."/>
            <person name="Land M."/>
            <person name="Hauser L."/>
            <person name="Jeffries C."/>
            <person name="Kyrpides N."/>
            <person name="Ivanova N."/>
            <person name="Mikhailova N."/>
            <person name="Brumm P."/>
            <person name="Mead D."/>
            <person name="Woyke T."/>
        </authorList>
    </citation>
    <scope>NUCLEOTIDE SEQUENCE [LARGE SCALE GENOMIC DNA]</scope>
    <source>
        <strain evidence="1">DSM 2522</strain>
    </source>
</reference>
<dbReference type="STRING" id="649639.Bcell_2880"/>
<dbReference type="EMBL" id="CP002394">
    <property type="protein sequence ID" value="ADU31131.1"/>
    <property type="molecule type" value="Genomic_DNA"/>
</dbReference>
<proteinExistence type="predicted"/>